<accession>A0A061F9A5</accession>
<dbReference type="GO" id="GO:0016020">
    <property type="term" value="C:membrane"/>
    <property type="evidence" value="ECO:0007669"/>
    <property type="project" value="UniProtKB-SubCell"/>
</dbReference>
<dbReference type="GO" id="GO:0015211">
    <property type="term" value="F:purine nucleoside transmembrane transporter activity"/>
    <property type="evidence" value="ECO:0007669"/>
    <property type="project" value="UniProtKB-UniRule"/>
</dbReference>
<evidence type="ECO:0000256" key="4">
    <source>
        <dbReference type="ARBA" id="ARBA00022989"/>
    </source>
</evidence>
<gene>
    <name evidence="7" type="ORF">TCM_032229</name>
</gene>
<comment type="similarity">
    <text evidence="1 6">Belongs to the purine permeases (TC 2.A.7.14) family.</text>
</comment>
<proteinExistence type="inferred from homology"/>
<reference evidence="7 8" key="1">
    <citation type="journal article" date="2013" name="Genome Biol.">
        <title>The genome sequence of the most widely cultivated cacao type and its use to identify candidate genes regulating pod color.</title>
        <authorList>
            <person name="Motamayor J.C."/>
            <person name="Mockaitis K."/>
            <person name="Schmutz J."/>
            <person name="Haiminen N."/>
            <person name="Iii D.L."/>
            <person name="Cornejo O."/>
            <person name="Findley S.D."/>
            <person name="Zheng P."/>
            <person name="Utro F."/>
            <person name="Royaert S."/>
            <person name="Saski C."/>
            <person name="Jenkins J."/>
            <person name="Podicheti R."/>
            <person name="Zhao M."/>
            <person name="Scheffler B.E."/>
            <person name="Stack J.C."/>
            <person name="Feltus F.A."/>
            <person name="Mustiga G.M."/>
            <person name="Amores F."/>
            <person name="Phillips W."/>
            <person name="Marelli J.P."/>
            <person name="May G.D."/>
            <person name="Shapiro H."/>
            <person name="Ma J."/>
            <person name="Bustamante C.D."/>
            <person name="Schnell R.J."/>
            <person name="Main D."/>
            <person name="Gilbert D."/>
            <person name="Parida L."/>
            <person name="Kuhn D.N."/>
        </authorList>
    </citation>
    <scope>NUCLEOTIDE SEQUENCE [LARGE SCALE GENOMIC DNA]</scope>
    <source>
        <strain evidence="8">cv. Matina 1-6</strain>
    </source>
</reference>
<evidence type="ECO:0000313" key="8">
    <source>
        <dbReference type="Proteomes" id="UP000026915"/>
    </source>
</evidence>
<feature type="transmembrane region" description="Helical" evidence="6">
    <location>
        <begin position="246"/>
        <end position="266"/>
    </location>
</feature>
<dbReference type="GO" id="GO:0005345">
    <property type="term" value="F:purine nucleobase transmembrane transporter activity"/>
    <property type="evidence" value="ECO:0007669"/>
    <property type="project" value="UniProtKB-UniRule"/>
</dbReference>
<dbReference type="EMBL" id="CM001885">
    <property type="protein sequence ID" value="EOY13606.1"/>
    <property type="molecule type" value="Genomic_DNA"/>
</dbReference>
<feature type="transmembrane region" description="Helical" evidence="6">
    <location>
        <begin position="345"/>
        <end position="362"/>
    </location>
</feature>
<dbReference type="eggNOG" id="ENOG502QRUH">
    <property type="taxonomic scope" value="Eukaryota"/>
</dbReference>
<feature type="transmembrane region" description="Helical" evidence="6">
    <location>
        <begin position="287"/>
        <end position="312"/>
    </location>
</feature>
<dbReference type="HOGENOM" id="CLU_043459_2_1_1"/>
<dbReference type="STRING" id="3641.A0A061F9A5"/>
<dbReference type="OMA" id="MQIWTSF"/>
<evidence type="ECO:0000256" key="1">
    <source>
        <dbReference type="ARBA" id="ARBA00006213"/>
    </source>
</evidence>
<keyword evidence="4 6" id="KW-1133">Transmembrane helix</keyword>
<keyword evidence="3 6" id="KW-0812">Transmembrane</keyword>
<dbReference type="Gramene" id="EOY13606">
    <property type="protein sequence ID" value="EOY13606"/>
    <property type="gene ID" value="TCM_032229"/>
</dbReference>
<sequence length="402" mass="44225">MDAIEAQQDSKSEIGTLLPDEVSTATDQLSMFIPDKRWKWWVLVVLNIAFLLLGQSVAVLLGKFYFKHGHSKWLGALVQTAGFPVLFLALVFFPSPKNLPSICNNTSQPSLLSLILVYFSLGCLLAIDNFLYSVGLWSLPISTYSLICASQLVFNAIFSLVINSEKLTILILKSVTLLIISASLVAIHPDSSEREAEKHSGGKKERVVGILCTVGASAAYALLLSLTQFCFEKVLKKESFSVVFEMQIYTSLVSTFVCIVGLFASSEWKKLNSEMETFKETFKNGRVLYVLSLVGAALAWQICTVGVVGLIFLVSSLFSNFVSMLCLPFVPVVGVLFYHEKMDGIKVLAMLLTIWGFASYLYQQYLDDNKPKDKETGPTPGIEESKLDGSADALDGIADKLV</sequence>
<organism evidence="7 8">
    <name type="scientific">Theobroma cacao</name>
    <name type="common">Cacao</name>
    <name type="synonym">Cocoa</name>
    <dbReference type="NCBI Taxonomy" id="3641"/>
    <lineage>
        <taxon>Eukaryota</taxon>
        <taxon>Viridiplantae</taxon>
        <taxon>Streptophyta</taxon>
        <taxon>Embryophyta</taxon>
        <taxon>Tracheophyta</taxon>
        <taxon>Spermatophyta</taxon>
        <taxon>Magnoliopsida</taxon>
        <taxon>eudicotyledons</taxon>
        <taxon>Gunneridae</taxon>
        <taxon>Pentapetalae</taxon>
        <taxon>rosids</taxon>
        <taxon>malvids</taxon>
        <taxon>Malvales</taxon>
        <taxon>Malvaceae</taxon>
        <taxon>Byttnerioideae</taxon>
        <taxon>Theobroma</taxon>
    </lineage>
</organism>
<dbReference type="PANTHER" id="PTHR31376:SF101">
    <property type="entry name" value="PURINE PERMEASE 19-RELATED"/>
    <property type="match status" value="1"/>
</dbReference>
<feature type="transmembrane region" description="Helical" evidence="6">
    <location>
        <begin position="318"/>
        <end position="338"/>
    </location>
</feature>
<comment type="subcellular location">
    <subcellularLocation>
        <location evidence="6">Membrane</location>
        <topology evidence="6">Multi-pass membrane protein</topology>
    </subcellularLocation>
</comment>
<dbReference type="AlphaFoldDB" id="A0A061F9A5"/>
<feature type="transmembrane region" description="Helical" evidence="6">
    <location>
        <begin position="73"/>
        <end position="93"/>
    </location>
</feature>
<dbReference type="Pfam" id="PF16913">
    <property type="entry name" value="PUNUT"/>
    <property type="match status" value="1"/>
</dbReference>
<dbReference type="PANTHER" id="PTHR31376">
    <property type="entry name" value="OS09G0467300 PROTEIN-RELATED"/>
    <property type="match status" value="1"/>
</dbReference>
<keyword evidence="2 6" id="KW-0813">Transport</keyword>
<dbReference type="Proteomes" id="UP000026915">
    <property type="component" value="Chromosome 7"/>
</dbReference>
<evidence type="ECO:0000256" key="2">
    <source>
        <dbReference type="ARBA" id="ARBA00022448"/>
    </source>
</evidence>
<dbReference type="InterPro" id="IPR030182">
    <property type="entry name" value="PUP_plant"/>
</dbReference>
<feature type="transmembrane region" description="Helical" evidence="6">
    <location>
        <begin position="113"/>
        <end position="132"/>
    </location>
</feature>
<evidence type="ECO:0000256" key="6">
    <source>
        <dbReference type="RuleBase" id="RU368015"/>
    </source>
</evidence>
<dbReference type="InParanoid" id="A0A061F9A5"/>
<feature type="transmembrane region" description="Helical" evidence="6">
    <location>
        <begin position="144"/>
        <end position="162"/>
    </location>
</feature>
<dbReference type="GO" id="GO:0022857">
    <property type="term" value="F:transmembrane transporter activity"/>
    <property type="evidence" value="ECO:0000318"/>
    <property type="project" value="GO_Central"/>
</dbReference>
<feature type="transmembrane region" description="Helical" evidence="6">
    <location>
        <begin position="40"/>
        <end position="61"/>
    </location>
</feature>
<keyword evidence="5 6" id="KW-0472">Membrane</keyword>
<feature type="transmembrane region" description="Helical" evidence="6">
    <location>
        <begin position="207"/>
        <end position="226"/>
    </location>
</feature>
<keyword evidence="8" id="KW-1185">Reference proteome</keyword>
<feature type="transmembrane region" description="Helical" evidence="6">
    <location>
        <begin position="168"/>
        <end position="187"/>
    </location>
</feature>
<evidence type="ECO:0000256" key="5">
    <source>
        <dbReference type="ARBA" id="ARBA00023136"/>
    </source>
</evidence>
<protein>
    <recommendedName>
        <fullName evidence="6">Probable purine permease</fullName>
    </recommendedName>
</protein>
<name>A0A061F9A5_THECC</name>
<evidence type="ECO:0000256" key="3">
    <source>
        <dbReference type="ARBA" id="ARBA00022692"/>
    </source>
</evidence>
<evidence type="ECO:0000313" key="7">
    <source>
        <dbReference type="EMBL" id="EOY13606.1"/>
    </source>
</evidence>